<dbReference type="Proteomes" id="UP000516160">
    <property type="component" value="Chromosome"/>
</dbReference>
<name>A0A7G9WAC7_ALKCA</name>
<evidence type="ECO:0000256" key="5">
    <source>
        <dbReference type="PIRSR" id="PIRSR017617-1"/>
    </source>
</evidence>
<dbReference type="CDD" id="cd06502">
    <property type="entry name" value="TA_like"/>
    <property type="match status" value="1"/>
</dbReference>
<dbReference type="GO" id="GO:0006545">
    <property type="term" value="P:glycine biosynthetic process"/>
    <property type="evidence" value="ECO:0007669"/>
    <property type="project" value="TreeGrafter"/>
</dbReference>
<dbReference type="InterPro" id="IPR001597">
    <property type="entry name" value="ArAA_b-elim_lyase/Thr_aldolase"/>
</dbReference>
<dbReference type="NCBIfam" id="NF041359">
    <property type="entry name" value="GntG_guanitoxin"/>
    <property type="match status" value="1"/>
</dbReference>
<comment type="similarity">
    <text evidence="2">Belongs to the threonine aldolase family.</text>
</comment>
<evidence type="ECO:0000256" key="1">
    <source>
        <dbReference type="ARBA" id="ARBA00001933"/>
    </source>
</evidence>
<dbReference type="GO" id="GO:0006567">
    <property type="term" value="P:L-threonine catabolic process"/>
    <property type="evidence" value="ECO:0007669"/>
    <property type="project" value="TreeGrafter"/>
</dbReference>
<reference evidence="7 8" key="1">
    <citation type="submission" date="2020-07" db="EMBL/GenBank/DDBJ databases">
        <title>Alkalicella. sp. LB2 genome.</title>
        <authorList>
            <person name="Postec A."/>
            <person name="Quemeneur M."/>
        </authorList>
    </citation>
    <scope>NUCLEOTIDE SEQUENCE [LARGE SCALE GENOMIC DNA]</scope>
    <source>
        <strain evidence="7 8">LB2</strain>
    </source>
</reference>
<feature type="modified residue" description="N6-(pyridoxal phosphate)lysine" evidence="5">
    <location>
        <position position="199"/>
    </location>
</feature>
<dbReference type="Gene3D" id="3.40.640.10">
    <property type="entry name" value="Type I PLP-dependent aspartate aminotransferase-like (Major domain)"/>
    <property type="match status" value="1"/>
</dbReference>
<dbReference type="AlphaFoldDB" id="A0A7G9WAC7"/>
<evidence type="ECO:0000259" key="6">
    <source>
        <dbReference type="Pfam" id="PF01212"/>
    </source>
</evidence>
<dbReference type="PANTHER" id="PTHR48097">
    <property type="entry name" value="L-THREONINE ALDOLASE-RELATED"/>
    <property type="match status" value="1"/>
</dbReference>
<organism evidence="7 8">
    <name type="scientific">Alkalicella caledoniensis</name>
    <dbReference type="NCBI Taxonomy" id="2731377"/>
    <lineage>
        <taxon>Bacteria</taxon>
        <taxon>Bacillati</taxon>
        <taxon>Bacillota</taxon>
        <taxon>Clostridia</taxon>
        <taxon>Eubacteriales</taxon>
        <taxon>Proteinivoracaceae</taxon>
        <taxon>Alkalicella</taxon>
    </lineage>
</organism>
<dbReference type="KEGG" id="acae:HYG86_13070"/>
<dbReference type="InterPro" id="IPR023603">
    <property type="entry name" value="Low_specificity_L-TA-like"/>
</dbReference>
<evidence type="ECO:0000313" key="8">
    <source>
        <dbReference type="Proteomes" id="UP000516160"/>
    </source>
</evidence>
<dbReference type="InterPro" id="IPR015422">
    <property type="entry name" value="PyrdxlP-dep_Trfase_small"/>
</dbReference>
<dbReference type="EC" id="4.1.2.48" evidence="7"/>
<dbReference type="RefSeq" id="WP_213166047.1">
    <property type="nucleotide sequence ID" value="NZ_CP058559.1"/>
</dbReference>
<evidence type="ECO:0000313" key="7">
    <source>
        <dbReference type="EMBL" id="QNO15639.1"/>
    </source>
</evidence>
<dbReference type="PIRSF" id="PIRSF017617">
    <property type="entry name" value="Thr_aldolase"/>
    <property type="match status" value="1"/>
</dbReference>
<gene>
    <name evidence="7" type="primary">ltaE</name>
    <name evidence="7" type="ORF">HYG86_13070</name>
</gene>
<dbReference type="SUPFAM" id="SSF53383">
    <property type="entry name" value="PLP-dependent transferases"/>
    <property type="match status" value="1"/>
</dbReference>
<dbReference type="InterPro" id="IPR015424">
    <property type="entry name" value="PyrdxlP-dep_Trfase"/>
</dbReference>
<dbReference type="FunFam" id="3.40.640.10:FF:000030">
    <property type="entry name" value="Low-specificity L-threonine aldolase"/>
    <property type="match status" value="1"/>
</dbReference>
<dbReference type="NCBIfam" id="NF007825">
    <property type="entry name" value="PRK10534.1"/>
    <property type="match status" value="1"/>
</dbReference>
<dbReference type="InterPro" id="IPR015421">
    <property type="entry name" value="PyrdxlP-dep_Trfase_major"/>
</dbReference>
<keyword evidence="4 7" id="KW-0456">Lyase</keyword>
<feature type="domain" description="Aromatic amino acid beta-eliminating lyase/threonine aldolase" evidence="6">
    <location>
        <begin position="3"/>
        <end position="280"/>
    </location>
</feature>
<evidence type="ECO:0000256" key="2">
    <source>
        <dbReference type="ARBA" id="ARBA00006966"/>
    </source>
</evidence>
<evidence type="ECO:0000256" key="4">
    <source>
        <dbReference type="ARBA" id="ARBA00023239"/>
    </source>
</evidence>
<keyword evidence="3" id="KW-0663">Pyridoxal phosphate</keyword>
<dbReference type="EMBL" id="CP058559">
    <property type="protein sequence ID" value="QNO15639.1"/>
    <property type="molecule type" value="Genomic_DNA"/>
</dbReference>
<accession>A0A7G9WAC7</accession>
<evidence type="ECO:0000256" key="3">
    <source>
        <dbReference type="ARBA" id="ARBA00022898"/>
    </source>
</evidence>
<keyword evidence="8" id="KW-1185">Reference proteome</keyword>
<proteinExistence type="inferred from homology"/>
<dbReference type="Gene3D" id="3.90.1150.10">
    <property type="entry name" value="Aspartate Aminotransferase, domain 1"/>
    <property type="match status" value="1"/>
</dbReference>
<dbReference type="PANTHER" id="PTHR48097:SF9">
    <property type="entry name" value="L-THREONINE ALDOLASE"/>
    <property type="match status" value="1"/>
</dbReference>
<dbReference type="GO" id="GO:0005829">
    <property type="term" value="C:cytosol"/>
    <property type="evidence" value="ECO:0007669"/>
    <property type="project" value="TreeGrafter"/>
</dbReference>
<dbReference type="GO" id="GO:0008732">
    <property type="term" value="F:L-allo-threonine aldolase activity"/>
    <property type="evidence" value="ECO:0007669"/>
    <property type="project" value="TreeGrafter"/>
</dbReference>
<sequence>MIELRSDTFTVADEKMRRAMAQAQVGDDVYNEDPTVNNLQKIAGEFFGKESAIFVPSGTMGNLLAVLTACQRGDEIIAEYNSHIFQYEVAGVSALAGVQINPIKGIDGKIPIDYLNGAIRDENIHFPTTRMICLENTHNMSGGKVLEVEYINAVAGIAKKNNIHLHIDGARIFNAAVAQGIDPKKLLENVDSVMVCLSKGLGAPMGSLLVGTEEFINSARKYRKMLGGGMRQWGHAAAAALIALEDGPKRLHEDHENCKALAEALKEKKWTEDVQQSTNICRFFVPDNNQADNFQEYMLKNGVRVQKAGNSFRMVTHFNVSQEDTKKVVELINNF</sequence>
<protein>
    <submittedName>
        <fullName evidence="7">Low-specificity L-threonine aldolase</fullName>
        <ecNumber evidence="7">4.1.2.48</ecNumber>
    </submittedName>
</protein>
<dbReference type="Pfam" id="PF01212">
    <property type="entry name" value="Beta_elim_lyase"/>
    <property type="match status" value="1"/>
</dbReference>
<comment type="cofactor">
    <cofactor evidence="1">
        <name>pyridoxal 5'-phosphate</name>
        <dbReference type="ChEBI" id="CHEBI:597326"/>
    </cofactor>
</comment>